<name>A0A7R8ZGF8_9CRUS</name>
<organism evidence="1">
    <name type="scientific">Cyprideis torosa</name>
    <dbReference type="NCBI Taxonomy" id="163714"/>
    <lineage>
        <taxon>Eukaryota</taxon>
        <taxon>Metazoa</taxon>
        <taxon>Ecdysozoa</taxon>
        <taxon>Arthropoda</taxon>
        <taxon>Crustacea</taxon>
        <taxon>Oligostraca</taxon>
        <taxon>Ostracoda</taxon>
        <taxon>Podocopa</taxon>
        <taxon>Podocopida</taxon>
        <taxon>Cytherocopina</taxon>
        <taxon>Cytheroidea</taxon>
        <taxon>Cytherideidae</taxon>
        <taxon>Cyprideis</taxon>
    </lineage>
</organism>
<accession>A0A7R8ZGF8</accession>
<gene>
    <name evidence="1" type="ORF">CTOB1V02_LOCUS1375</name>
</gene>
<sequence>MLKRIRMIAASLEHNAVIMFMLALSTYFFLMDASFFAAIHLGVLMFLFRDFLDNFDGALARAISHTSVLNDYSSTGYYFDGIMDACGILALFCGGSMPMMTSIMTFSHYQLGVLMFLFRDFLDNFDGALARAISHTSVLNDYSSTGYYFDGIMDACGILALFCACLIFLRKWIHRNGAYTILGQDSEKVTNNGVQSGAYVAHKRALILCACYGLQEFLVLVQFAGFAVYGVLITVTELHLGQSQQIIYG</sequence>
<dbReference type="Pfam" id="PF01066">
    <property type="entry name" value="CDP-OH_P_transf"/>
    <property type="match status" value="1"/>
</dbReference>
<dbReference type="InterPro" id="IPR043130">
    <property type="entry name" value="CDP-OH_PTrfase_TM_dom"/>
</dbReference>
<proteinExistence type="predicted"/>
<evidence type="ECO:0000313" key="1">
    <source>
        <dbReference type="EMBL" id="CAD7223390.1"/>
    </source>
</evidence>
<dbReference type="GO" id="GO:0008654">
    <property type="term" value="P:phospholipid biosynthetic process"/>
    <property type="evidence" value="ECO:0007669"/>
    <property type="project" value="InterPro"/>
</dbReference>
<dbReference type="OrthoDB" id="10253254at2759"/>
<dbReference type="InterPro" id="IPR000462">
    <property type="entry name" value="CDP-OH_P_trans"/>
</dbReference>
<dbReference type="Gene3D" id="1.20.120.1760">
    <property type="match status" value="1"/>
</dbReference>
<dbReference type="GO" id="GO:0016020">
    <property type="term" value="C:membrane"/>
    <property type="evidence" value="ECO:0007669"/>
    <property type="project" value="InterPro"/>
</dbReference>
<dbReference type="GO" id="GO:0016780">
    <property type="term" value="F:phosphotransferase activity, for other substituted phosphate groups"/>
    <property type="evidence" value="ECO:0007669"/>
    <property type="project" value="InterPro"/>
</dbReference>
<reference evidence="1" key="1">
    <citation type="submission" date="2020-11" db="EMBL/GenBank/DDBJ databases">
        <authorList>
            <person name="Tran Van P."/>
        </authorList>
    </citation>
    <scope>NUCLEOTIDE SEQUENCE</scope>
</reference>
<protein>
    <submittedName>
        <fullName evidence="1">Uncharacterized protein</fullName>
    </submittedName>
</protein>
<dbReference type="AlphaFoldDB" id="A0A7R8ZGF8"/>
<dbReference type="EMBL" id="OB660192">
    <property type="protein sequence ID" value="CAD7223390.1"/>
    <property type="molecule type" value="Genomic_DNA"/>
</dbReference>